<dbReference type="AlphaFoldDB" id="A0AAX5KDK9"/>
<sequence>MCTRVLGKDRKALTFISQQRSSHYQPADTSLSCWVLPASVRSEQQGTPRRRRPSWAAVSRSRGRSAPLSPRMGNLFSYFIVASQLSSRGPSWRAIPVRGREQDSKRAYLCSLLLHQARKCKDKL</sequence>
<proteinExistence type="predicted"/>
<evidence type="ECO:0000256" key="1">
    <source>
        <dbReference type="SAM" id="MobiDB-lite"/>
    </source>
</evidence>
<protein>
    <submittedName>
        <fullName evidence="2">Uncharacterized protein</fullName>
    </submittedName>
</protein>
<dbReference type="Proteomes" id="UP001222027">
    <property type="component" value="Unassembled WGS sequence"/>
</dbReference>
<gene>
    <name evidence="2" type="ORF">OPV22_035210</name>
</gene>
<accession>A0AAX5KDK9</accession>
<reference evidence="2 3" key="1">
    <citation type="submission" date="2022-12" db="EMBL/GenBank/DDBJ databases">
        <title>Chromosome-scale assembly of the Ensete ventricosum genome.</title>
        <authorList>
            <person name="Dussert Y."/>
            <person name="Stocks J."/>
            <person name="Wendawek A."/>
            <person name="Woldeyes F."/>
            <person name="Nichols R.A."/>
            <person name="Borrell J.S."/>
        </authorList>
    </citation>
    <scope>NUCLEOTIDE SEQUENCE [LARGE SCALE GENOMIC DNA]</scope>
    <source>
        <strain evidence="3">cv. Maze</strain>
        <tissue evidence="2">Seeds</tissue>
    </source>
</reference>
<keyword evidence="3" id="KW-1185">Reference proteome</keyword>
<comment type="caution">
    <text evidence="2">The sequence shown here is derived from an EMBL/GenBank/DDBJ whole genome shotgun (WGS) entry which is preliminary data.</text>
</comment>
<feature type="region of interest" description="Disordered" evidence="1">
    <location>
        <begin position="41"/>
        <end position="69"/>
    </location>
</feature>
<organism evidence="2 3">
    <name type="scientific">Ensete ventricosum</name>
    <name type="common">Abyssinian banana</name>
    <name type="synonym">Musa ensete</name>
    <dbReference type="NCBI Taxonomy" id="4639"/>
    <lineage>
        <taxon>Eukaryota</taxon>
        <taxon>Viridiplantae</taxon>
        <taxon>Streptophyta</taxon>
        <taxon>Embryophyta</taxon>
        <taxon>Tracheophyta</taxon>
        <taxon>Spermatophyta</taxon>
        <taxon>Magnoliopsida</taxon>
        <taxon>Liliopsida</taxon>
        <taxon>Zingiberales</taxon>
        <taxon>Musaceae</taxon>
        <taxon>Ensete</taxon>
    </lineage>
</organism>
<evidence type="ECO:0000313" key="3">
    <source>
        <dbReference type="Proteomes" id="UP001222027"/>
    </source>
</evidence>
<evidence type="ECO:0000313" key="2">
    <source>
        <dbReference type="EMBL" id="KAJ8454652.1"/>
    </source>
</evidence>
<dbReference type="EMBL" id="JAQQAF010000265">
    <property type="protein sequence ID" value="KAJ8454652.1"/>
    <property type="molecule type" value="Genomic_DNA"/>
</dbReference>
<name>A0AAX5KDK9_ENSVE</name>